<dbReference type="EMBL" id="JACJSG010000062">
    <property type="protein sequence ID" value="MBD2504855.1"/>
    <property type="molecule type" value="Genomic_DNA"/>
</dbReference>
<name>A0ABR8DC96_9NOST</name>
<sequence length="68" mass="7666">MDSQKQQQLLDEVQNELSNNRDKSNPNFNDSKNAVLKKKGVIAMTVTSNNTSQRTCGYDEDGNWVCKS</sequence>
<protein>
    <submittedName>
        <fullName evidence="2">Uncharacterized protein</fullName>
    </submittedName>
</protein>
<comment type="caution">
    <text evidence="2">The sequence shown here is derived from an EMBL/GenBank/DDBJ whole genome shotgun (WGS) entry which is preliminary data.</text>
</comment>
<evidence type="ECO:0000256" key="1">
    <source>
        <dbReference type="SAM" id="MobiDB-lite"/>
    </source>
</evidence>
<proteinExistence type="predicted"/>
<gene>
    <name evidence="2" type="ORF">H6G83_30365</name>
</gene>
<accession>A0ABR8DC96</accession>
<organism evidence="2 3">
    <name type="scientific">Anabaena azotica FACHB-119</name>
    <dbReference type="NCBI Taxonomy" id="947527"/>
    <lineage>
        <taxon>Bacteria</taxon>
        <taxon>Bacillati</taxon>
        <taxon>Cyanobacteriota</taxon>
        <taxon>Cyanophyceae</taxon>
        <taxon>Nostocales</taxon>
        <taxon>Nostocaceae</taxon>
        <taxon>Anabaena</taxon>
        <taxon>Anabaena azotica</taxon>
    </lineage>
</organism>
<feature type="region of interest" description="Disordered" evidence="1">
    <location>
        <begin position="1"/>
        <end position="35"/>
    </location>
</feature>
<dbReference type="RefSeq" id="WP_190479066.1">
    <property type="nucleotide sequence ID" value="NZ_JACJSG010000062.1"/>
</dbReference>
<evidence type="ECO:0000313" key="3">
    <source>
        <dbReference type="Proteomes" id="UP000661112"/>
    </source>
</evidence>
<reference evidence="2 3" key="1">
    <citation type="journal article" date="2020" name="ISME J.">
        <title>Comparative genomics reveals insights into cyanobacterial evolution and habitat adaptation.</title>
        <authorList>
            <person name="Chen M.Y."/>
            <person name="Teng W.K."/>
            <person name="Zhao L."/>
            <person name="Hu C.X."/>
            <person name="Zhou Y.K."/>
            <person name="Han B.P."/>
            <person name="Song L.R."/>
            <person name="Shu W.S."/>
        </authorList>
    </citation>
    <scope>NUCLEOTIDE SEQUENCE [LARGE SCALE GENOMIC DNA]</scope>
    <source>
        <strain evidence="2 3">FACHB-119</strain>
    </source>
</reference>
<dbReference type="Proteomes" id="UP000661112">
    <property type="component" value="Unassembled WGS sequence"/>
</dbReference>
<evidence type="ECO:0000313" key="2">
    <source>
        <dbReference type="EMBL" id="MBD2504855.1"/>
    </source>
</evidence>
<keyword evidence="3" id="KW-1185">Reference proteome</keyword>